<reference evidence="5" key="1">
    <citation type="journal article" date="2005" name="Environ. Microbiol.">
        <title>Genetic and functional properties of uncultivated thermophilic crenarchaeotes from a subsurface gold mine as revealed by analysis of genome fragments.</title>
        <authorList>
            <person name="Nunoura T."/>
            <person name="Hirayama H."/>
            <person name="Takami H."/>
            <person name="Oida H."/>
            <person name="Nishi S."/>
            <person name="Shimamura S."/>
            <person name="Suzuki Y."/>
            <person name="Inagaki F."/>
            <person name="Takai K."/>
            <person name="Nealson K.H."/>
            <person name="Horikoshi K."/>
        </authorList>
    </citation>
    <scope>NUCLEOTIDE SEQUENCE</scope>
</reference>
<dbReference type="AlphaFoldDB" id="H5SRK4"/>
<dbReference type="InterPro" id="IPR036416">
    <property type="entry name" value="Pept_tRNA_hydro_sf"/>
</dbReference>
<gene>
    <name evidence="4" type="primary">pth</name>
    <name evidence="5" type="ORF">HGMM_OP2C269</name>
</gene>
<dbReference type="Pfam" id="PF01195">
    <property type="entry name" value="Pept_tRNA_hydro"/>
    <property type="match status" value="1"/>
</dbReference>
<comment type="similarity">
    <text evidence="4">Belongs to the PTH family.</text>
</comment>
<feature type="binding site" evidence="4">
    <location>
        <position position="14"/>
    </location>
    <ligand>
        <name>tRNA</name>
        <dbReference type="ChEBI" id="CHEBI:17843"/>
    </ligand>
</feature>
<accession>H5SRK4</accession>
<feature type="active site" description="Proton acceptor" evidence="4">
    <location>
        <position position="19"/>
    </location>
</feature>
<dbReference type="PANTHER" id="PTHR17224:SF1">
    <property type="entry name" value="PEPTIDYL-TRNA HYDROLASE"/>
    <property type="match status" value="1"/>
</dbReference>
<dbReference type="GO" id="GO:0006515">
    <property type="term" value="P:protein quality control for misfolded or incompletely synthesized proteins"/>
    <property type="evidence" value="ECO:0007669"/>
    <property type="project" value="UniProtKB-UniRule"/>
</dbReference>
<dbReference type="GO" id="GO:0072344">
    <property type="term" value="P:rescue of stalled ribosome"/>
    <property type="evidence" value="ECO:0007669"/>
    <property type="project" value="UniProtKB-UniRule"/>
</dbReference>
<keyword evidence="1 4" id="KW-0820">tRNA-binding</keyword>
<comment type="subunit">
    <text evidence="4">Monomer.</text>
</comment>
<evidence type="ECO:0000256" key="3">
    <source>
        <dbReference type="ARBA" id="ARBA00022884"/>
    </source>
</evidence>
<comment type="subcellular location">
    <subcellularLocation>
        <location evidence="4">Cytoplasm</location>
    </subcellularLocation>
</comment>
<name>H5SRK4_ACEAU</name>
<evidence type="ECO:0000313" key="5">
    <source>
        <dbReference type="EMBL" id="BAL58721.1"/>
    </source>
</evidence>
<proteinExistence type="inferred from homology"/>
<dbReference type="PANTHER" id="PTHR17224">
    <property type="entry name" value="PEPTIDYL-TRNA HYDROLASE"/>
    <property type="match status" value="1"/>
</dbReference>
<dbReference type="NCBIfam" id="TIGR00447">
    <property type="entry name" value="pth"/>
    <property type="match status" value="1"/>
</dbReference>
<dbReference type="SUPFAM" id="SSF53178">
    <property type="entry name" value="Peptidyl-tRNA hydrolase-like"/>
    <property type="match status" value="1"/>
</dbReference>
<comment type="function">
    <text evidence="4">Hydrolyzes ribosome-free peptidyl-tRNAs (with 1 or more amino acids incorporated), which drop off the ribosome during protein synthesis, or as a result of ribosome stalling.</text>
</comment>
<sequence length="184" mass="20607">MKAVVGLGNPGKQYERTRHNIGRMAVSTFVSRRLVKRGSPDEVWFSVVYRLEDLVLVVEPLVYMNASGIAVREICEKYPVTPQECLIVYDDYALPFGKLRARKRGGAGGHHGMESVIAELQTEEIPRLRIGIGTAQPLSDLTEYVLSEFTPEEQAKLPEILSHAADAIECFIQADIETVMNRFN</sequence>
<comment type="catalytic activity">
    <reaction evidence="4">
        <text>an N-acyl-L-alpha-aminoacyl-tRNA + H2O = an N-acyl-L-amino acid + a tRNA + H(+)</text>
        <dbReference type="Rhea" id="RHEA:54448"/>
        <dbReference type="Rhea" id="RHEA-COMP:10123"/>
        <dbReference type="Rhea" id="RHEA-COMP:13883"/>
        <dbReference type="ChEBI" id="CHEBI:15377"/>
        <dbReference type="ChEBI" id="CHEBI:15378"/>
        <dbReference type="ChEBI" id="CHEBI:59874"/>
        <dbReference type="ChEBI" id="CHEBI:78442"/>
        <dbReference type="ChEBI" id="CHEBI:138191"/>
        <dbReference type="EC" id="3.1.1.29"/>
    </reaction>
</comment>
<dbReference type="HAMAP" id="MF_00083">
    <property type="entry name" value="Pept_tRNA_hydro_bact"/>
    <property type="match status" value="1"/>
</dbReference>
<evidence type="ECO:0000256" key="2">
    <source>
        <dbReference type="ARBA" id="ARBA00022801"/>
    </source>
</evidence>
<dbReference type="EC" id="3.1.1.29" evidence="4"/>
<dbReference type="GO" id="GO:0004045">
    <property type="term" value="F:peptidyl-tRNA hydrolase activity"/>
    <property type="evidence" value="ECO:0007669"/>
    <property type="project" value="UniProtKB-UniRule"/>
</dbReference>
<evidence type="ECO:0000256" key="1">
    <source>
        <dbReference type="ARBA" id="ARBA00022555"/>
    </source>
</evidence>
<feature type="site" description="Stabilizes the basic form of H active site to accept a proton" evidence="4">
    <location>
        <position position="90"/>
    </location>
</feature>
<organism evidence="5">
    <name type="scientific">Acetithermum autotrophicum</name>
    <dbReference type="NCBI Taxonomy" id="1446466"/>
    <lineage>
        <taxon>Bacteria</taxon>
        <taxon>Candidatus Bipolaricaulota</taxon>
        <taxon>Candidatus Acetithermum</taxon>
    </lineage>
</organism>
<dbReference type="Gene3D" id="3.40.50.1470">
    <property type="entry name" value="Peptidyl-tRNA hydrolase"/>
    <property type="match status" value="1"/>
</dbReference>
<feature type="binding site" evidence="4">
    <location>
        <position position="65"/>
    </location>
    <ligand>
        <name>tRNA</name>
        <dbReference type="ChEBI" id="CHEBI:17843"/>
    </ligand>
</feature>
<comment type="function">
    <text evidence="4">Catalyzes the release of premature peptidyl moieties from peptidyl-tRNA molecules trapped in stalled 50S ribosomal subunits, and thus maintains levels of free tRNAs and 50S ribosomes.</text>
</comment>
<feature type="site" description="Discriminates between blocked and unblocked aminoacyl-tRNA" evidence="4">
    <location>
        <position position="9"/>
    </location>
</feature>
<reference evidence="5" key="2">
    <citation type="journal article" date="2012" name="PLoS ONE">
        <title>A Deeply Branching Thermophilic Bacterium with an Ancient Acetyl-CoA Pathway Dominates a Subsurface Ecosystem.</title>
        <authorList>
            <person name="Takami H."/>
            <person name="Noguchi H."/>
            <person name="Takaki Y."/>
            <person name="Uchiyama I."/>
            <person name="Toyoda A."/>
            <person name="Nishi S."/>
            <person name="Chee G.-J."/>
            <person name="Arai W."/>
            <person name="Nunoura T."/>
            <person name="Itoh T."/>
            <person name="Hattori M."/>
            <person name="Takai K."/>
        </authorList>
    </citation>
    <scope>NUCLEOTIDE SEQUENCE</scope>
</reference>
<evidence type="ECO:0000256" key="4">
    <source>
        <dbReference type="HAMAP-Rule" id="MF_00083"/>
    </source>
</evidence>
<keyword evidence="4" id="KW-0963">Cytoplasm</keyword>
<keyword evidence="2 4" id="KW-0378">Hydrolase</keyword>
<comment type="caution">
    <text evidence="4">Lacks conserved residue(s) required for the propagation of feature annotation.</text>
</comment>
<dbReference type="CDD" id="cd00462">
    <property type="entry name" value="PTH"/>
    <property type="match status" value="1"/>
</dbReference>
<dbReference type="InterPro" id="IPR001328">
    <property type="entry name" value="Pept_tRNA_hydro"/>
</dbReference>
<dbReference type="GO" id="GO:0000049">
    <property type="term" value="F:tRNA binding"/>
    <property type="evidence" value="ECO:0007669"/>
    <property type="project" value="UniProtKB-UniRule"/>
</dbReference>
<feature type="binding site" evidence="4">
    <location>
        <position position="63"/>
    </location>
    <ligand>
        <name>tRNA</name>
        <dbReference type="ChEBI" id="CHEBI:17843"/>
    </ligand>
</feature>
<keyword evidence="3 4" id="KW-0694">RNA-binding</keyword>
<protein>
    <recommendedName>
        <fullName evidence="4">Peptidyl-tRNA hydrolase</fullName>
        <shortName evidence="4">Pth</shortName>
        <ecNumber evidence="4">3.1.1.29</ecNumber>
    </recommendedName>
</protein>
<dbReference type="GO" id="GO:0005737">
    <property type="term" value="C:cytoplasm"/>
    <property type="evidence" value="ECO:0007669"/>
    <property type="project" value="UniProtKB-SubCell"/>
</dbReference>
<dbReference type="EMBL" id="AP011801">
    <property type="protein sequence ID" value="BAL58721.1"/>
    <property type="molecule type" value="Genomic_DNA"/>
</dbReference>